<dbReference type="OrthoDB" id="9794225at2"/>
<feature type="transmembrane region" description="Helical" evidence="5">
    <location>
        <begin position="301"/>
        <end position="320"/>
    </location>
</feature>
<dbReference type="EMBL" id="JAWXXX010000003">
    <property type="protein sequence ID" value="MDX5895510.1"/>
    <property type="molecule type" value="Genomic_DNA"/>
</dbReference>
<protein>
    <submittedName>
        <fullName evidence="8">Calcium/sodium antiporter</fullName>
    </submittedName>
    <submittedName>
        <fullName evidence="7">K+-dependent Na+/Ca+ exchanger like protein</fullName>
    </submittedName>
</protein>
<comment type="subcellular location">
    <subcellularLocation>
        <location evidence="1">Membrane</location>
        <topology evidence="1">Multi-pass membrane protein</topology>
    </subcellularLocation>
</comment>
<reference evidence="8" key="2">
    <citation type="submission" date="2023-11" db="EMBL/GenBank/DDBJ databases">
        <title>MicrobeMod: A computational toolkit for identifying prokaryotic methylation and restriction-modification with nanopore sequencing.</title>
        <authorList>
            <person name="Crits-Christoph A."/>
            <person name="Kang S.C."/>
            <person name="Lee H."/>
            <person name="Ostrov N."/>
        </authorList>
    </citation>
    <scope>NUCLEOTIDE SEQUENCE</scope>
    <source>
        <strain evidence="8">ATCC 51242</strain>
    </source>
</reference>
<dbReference type="InterPro" id="IPR004837">
    <property type="entry name" value="NaCa_Exmemb"/>
</dbReference>
<evidence type="ECO:0000256" key="4">
    <source>
        <dbReference type="ARBA" id="ARBA00023136"/>
    </source>
</evidence>
<keyword evidence="3 5" id="KW-1133">Transmembrane helix</keyword>
<evidence type="ECO:0000259" key="6">
    <source>
        <dbReference type="Pfam" id="PF01699"/>
    </source>
</evidence>
<dbReference type="PANTHER" id="PTHR10846:SF8">
    <property type="entry name" value="INNER MEMBRANE PROTEIN YRBG"/>
    <property type="match status" value="1"/>
</dbReference>
<feature type="transmembrane region" description="Helical" evidence="5">
    <location>
        <begin position="104"/>
        <end position="122"/>
    </location>
</feature>
<dbReference type="KEGG" id="rrd:RradSPS_3091"/>
<feature type="transmembrane region" description="Helical" evidence="5">
    <location>
        <begin position="326"/>
        <end position="348"/>
    </location>
</feature>
<reference evidence="7 9" key="1">
    <citation type="submission" date="2014-03" db="EMBL/GenBank/DDBJ databases">
        <title>Complete genome sequence of the Radio-Resistant Rubrobacter radiotolerans RSPS-4.</title>
        <authorList>
            <person name="Egas C.C."/>
            <person name="Barroso C.C."/>
            <person name="Froufe H.J.C."/>
            <person name="Pacheco J.J."/>
            <person name="Albuquerque L.L."/>
            <person name="da Costa M.M.S."/>
        </authorList>
    </citation>
    <scope>NUCLEOTIDE SEQUENCE [LARGE SCALE GENOMIC DNA]</scope>
    <source>
        <strain evidence="7 9">RSPS-4</strain>
        <plasmid evidence="7 9">2</plasmid>
    </source>
</reference>
<feature type="domain" description="Sodium/calcium exchanger membrane region" evidence="6">
    <location>
        <begin position="173"/>
        <end position="315"/>
    </location>
</feature>
<dbReference type="Proteomes" id="UP000025229">
    <property type="component" value="Plasmid 2"/>
</dbReference>
<keyword evidence="7" id="KW-0614">Plasmid</keyword>
<proteinExistence type="predicted"/>
<feature type="transmembrane region" description="Helical" evidence="5">
    <location>
        <begin position="69"/>
        <end position="92"/>
    </location>
</feature>
<feature type="transmembrane region" description="Helical" evidence="5">
    <location>
        <begin position="266"/>
        <end position="289"/>
    </location>
</feature>
<dbReference type="InterPro" id="IPR044880">
    <property type="entry name" value="NCX_ion-bd_dom_sf"/>
</dbReference>
<dbReference type="InterPro" id="IPR004481">
    <property type="entry name" value="K/Na/Ca-exchanger"/>
</dbReference>
<evidence type="ECO:0000313" key="8">
    <source>
        <dbReference type="EMBL" id="MDX5895510.1"/>
    </source>
</evidence>
<accession>A0A023X8J4</accession>
<dbReference type="PANTHER" id="PTHR10846">
    <property type="entry name" value="SODIUM/POTASSIUM/CALCIUM EXCHANGER"/>
    <property type="match status" value="1"/>
</dbReference>
<dbReference type="Pfam" id="PF01699">
    <property type="entry name" value="Na_Ca_ex"/>
    <property type="match status" value="2"/>
</dbReference>
<feature type="transmembrane region" description="Helical" evidence="5">
    <location>
        <begin position="31"/>
        <end position="49"/>
    </location>
</feature>
<feature type="transmembrane region" description="Helical" evidence="5">
    <location>
        <begin position="169"/>
        <end position="189"/>
    </location>
</feature>
<dbReference type="AlphaFoldDB" id="A0A023X8J4"/>
<feature type="domain" description="Sodium/calcium exchanger membrane region" evidence="6">
    <location>
        <begin position="6"/>
        <end position="145"/>
    </location>
</feature>
<evidence type="ECO:0000256" key="1">
    <source>
        <dbReference type="ARBA" id="ARBA00004141"/>
    </source>
</evidence>
<gene>
    <name evidence="7" type="ORF">RradSPS_3091</name>
    <name evidence="8" type="ORF">SIL72_15890</name>
</gene>
<evidence type="ECO:0000256" key="3">
    <source>
        <dbReference type="ARBA" id="ARBA00022989"/>
    </source>
</evidence>
<name>A0A023X8J4_RUBRA</name>
<keyword evidence="4 5" id="KW-0472">Membrane</keyword>
<evidence type="ECO:0000256" key="5">
    <source>
        <dbReference type="SAM" id="Phobius"/>
    </source>
</evidence>
<dbReference type="RefSeq" id="WP_041339187.1">
    <property type="nucleotide sequence ID" value="NZ_CP007516.1"/>
</dbReference>
<feature type="transmembrane region" description="Helical" evidence="5">
    <location>
        <begin position="6"/>
        <end position="24"/>
    </location>
</feature>
<keyword evidence="9" id="KW-1185">Reference proteome</keyword>
<dbReference type="GO" id="GO:0008273">
    <property type="term" value="F:calcium, potassium:sodium antiporter activity"/>
    <property type="evidence" value="ECO:0007669"/>
    <property type="project" value="TreeGrafter"/>
</dbReference>
<dbReference type="GO" id="GO:0005886">
    <property type="term" value="C:plasma membrane"/>
    <property type="evidence" value="ECO:0007669"/>
    <property type="project" value="TreeGrafter"/>
</dbReference>
<organism evidence="7 9">
    <name type="scientific">Rubrobacter radiotolerans</name>
    <name type="common">Arthrobacter radiotolerans</name>
    <dbReference type="NCBI Taxonomy" id="42256"/>
    <lineage>
        <taxon>Bacteria</taxon>
        <taxon>Bacillati</taxon>
        <taxon>Actinomycetota</taxon>
        <taxon>Rubrobacteria</taxon>
        <taxon>Rubrobacterales</taxon>
        <taxon>Rubrobacteraceae</taxon>
        <taxon>Rubrobacter</taxon>
    </lineage>
</organism>
<dbReference type="PATRIC" id="fig|42256.3.peg.3138"/>
<dbReference type="NCBIfam" id="TIGR00367">
    <property type="entry name" value="calcium/sodium antiporter"/>
    <property type="match status" value="1"/>
</dbReference>
<geneLocation type="plasmid" evidence="7">
    <name>2</name>
</geneLocation>
<evidence type="ECO:0000256" key="2">
    <source>
        <dbReference type="ARBA" id="ARBA00022692"/>
    </source>
</evidence>
<dbReference type="GO" id="GO:0005262">
    <property type="term" value="F:calcium channel activity"/>
    <property type="evidence" value="ECO:0007669"/>
    <property type="project" value="TreeGrafter"/>
</dbReference>
<dbReference type="GO" id="GO:0006874">
    <property type="term" value="P:intracellular calcium ion homeostasis"/>
    <property type="evidence" value="ECO:0007669"/>
    <property type="project" value="TreeGrafter"/>
</dbReference>
<feature type="transmembrane region" description="Helical" evidence="5">
    <location>
        <begin position="195"/>
        <end position="215"/>
    </location>
</feature>
<dbReference type="HOGENOM" id="CLU_007948_0_3_11"/>
<evidence type="ECO:0000313" key="7">
    <source>
        <dbReference type="EMBL" id="AHY48374.1"/>
    </source>
</evidence>
<dbReference type="EMBL" id="CP007516">
    <property type="protein sequence ID" value="AHY48374.1"/>
    <property type="molecule type" value="Genomic_DNA"/>
</dbReference>
<dbReference type="eggNOG" id="COG0530">
    <property type="taxonomic scope" value="Bacteria"/>
</dbReference>
<sequence length="359" mass="36847">MNVLTLVLFVAGIFLLIGGAELLVRGASRLAGALGISPLVVGLTVVALGTSSPEAAVSVGAALDGRADIALGNVVGSNIVNVLLILGISALVTPLVVSKRLVRIDVPLMVGVSVLLLVLASNGNVGRLDGLLLVFGVAAYTLFALRESRREGAENDAPAQEEAGGGGRLLLQAGFVVAGLALLVLGSRWLVEGAVAIATALGVSELVIGLTVVAAGTSLPEVATSALAAFRGERDIAVGNVVGSCLFNILAVLGLTAIVAPGGIDVAPAALSFDIPVMIATAFACLPIFFTGYRINRWEGLLFVGYYAAYTLYLFLDAAQHDALPAFSFAMLAFVVPLTAVTLIVLAARSLRRRLRKRP</sequence>
<feature type="transmembrane region" description="Helical" evidence="5">
    <location>
        <begin position="128"/>
        <end position="145"/>
    </location>
</feature>
<evidence type="ECO:0000313" key="9">
    <source>
        <dbReference type="Proteomes" id="UP000025229"/>
    </source>
</evidence>
<dbReference type="Gene3D" id="6.10.280.80">
    <property type="entry name" value="NCX, peripheral helical region"/>
    <property type="match status" value="1"/>
</dbReference>
<feature type="transmembrane region" description="Helical" evidence="5">
    <location>
        <begin position="236"/>
        <end position="260"/>
    </location>
</feature>
<dbReference type="Gene3D" id="1.20.1420.30">
    <property type="entry name" value="NCX, central ion-binding region"/>
    <property type="match status" value="1"/>
</dbReference>
<dbReference type="Proteomes" id="UP001281130">
    <property type="component" value="Unassembled WGS sequence"/>
</dbReference>
<keyword evidence="2 5" id="KW-0812">Transmembrane</keyword>